<dbReference type="HOGENOM" id="CLU_3117366_0_0_4"/>
<name>C0DVG4_EIKCO</name>
<protein>
    <submittedName>
        <fullName evidence="2">Uncharacterized protein</fullName>
    </submittedName>
</protein>
<gene>
    <name evidence="2" type="ORF">EIKCOROL_01353</name>
</gene>
<accession>C0DVG4</accession>
<evidence type="ECO:0000313" key="3">
    <source>
        <dbReference type="Proteomes" id="UP000005837"/>
    </source>
</evidence>
<dbReference type="AlphaFoldDB" id="C0DVG4"/>
<evidence type="ECO:0000256" key="1">
    <source>
        <dbReference type="SAM" id="MobiDB-lite"/>
    </source>
</evidence>
<sequence length="50" mass="5394">MADINDSSIKPAQKKAINTKGGSIDGQLAGKRLLTIHAAYQEAAQMRRII</sequence>
<proteinExistence type="predicted"/>
<feature type="compositionally biased region" description="Polar residues" evidence="1">
    <location>
        <begin position="1"/>
        <end position="10"/>
    </location>
</feature>
<feature type="region of interest" description="Disordered" evidence="1">
    <location>
        <begin position="1"/>
        <end position="21"/>
    </location>
</feature>
<evidence type="ECO:0000313" key="2">
    <source>
        <dbReference type="EMBL" id="EEG23962.1"/>
    </source>
</evidence>
<reference evidence="2 3" key="1">
    <citation type="submission" date="2009-01" db="EMBL/GenBank/DDBJ databases">
        <authorList>
            <person name="Fulton L."/>
            <person name="Clifton S."/>
            <person name="Chinwalla A.T."/>
            <person name="Mitreva M."/>
            <person name="Sodergren E."/>
            <person name="Weinstock G."/>
            <person name="Clifton S."/>
            <person name="Dooling D.J."/>
            <person name="Fulton B."/>
            <person name="Minx P."/>
            <person name="Pepin K.H."/>
            <person name="Johnson M."/>
            <person name="Bhonagiri V."/>
            <person name="Nash W.E."/>
            <person name="Mardis E.R."/>
            <person name="Wilson R.K."/>
        </authorList>
    </citation>
    <scope>NUCLEOTIDE SEQUENCE [LARGE SCALE GENOMIC DNA]</scope>
    <source>
        <strain evidence="2 3">ATCC 23834</strain>
    </source>
</reference>
<organism evidence="2 3">
    <name type="scientific">Eikenella corrodens ATCC 23834</name>
    <dbReference type="NCBI Taxonomy" id="546274"/>
    <lineage>
        <taxon>Bacteria</taxon>
        <taxon>Pseudomonadati</taxon>
        <taxon>Pseudomonadota</taxon>
        <taxon>Betaproteobacteria</taxon>
        <taxon>Neisseriales</taxon>
        <taxon>Neisseriaceae</taxon>
        <taxon>Eikenella</taxon>
    </lineage>
</organism>
<dbReference type="Proteomes" id="UP000005837">
    <property type="component" value="Unassembled WGS sequence"/>
</dbReference>
<comment type="caution">
    <text evidence="2">The sequence shown here is derived from an EMBL/GenBank/DDBJ whole genome shotgun (WGS) entry which is preliminary data.</text>
</comment>
<dbReference type="EMBL" id="ACEA01000022">
    <property type="protein sequence ID" value="EEG23962.1"/>
    <property type="molecule type" value="Genomic_DNA"/>
</dbReference>